<dbReference type="GeneID" id="14309653"/>
<keyword evidence="6 11" id="KW-0378">Hydrolase</keyword>
<dbReference type="GO" id="GO:0006742">
    <property type="term" value="P:NADP+ catabolic process"/>
    <property type="evidence" value="ECO:0007669"/>
    <property type="project" value="TreeGrafter"/>
</dbReference>
<dbReference type="GO" id="GO:0046872">
    <property type="term" value="F:metal ion binding"/>
    <property type="evidence" value="ECO:0007669"/>
    <property type="project" value="UniProtKB-KW"/>
</dbReference>
<dbReference type="HOGENOM" id="CLU_037162_0_1_2"/>
<dbReference type="AlphaFoldDB" id="L0HHM7"/>
<name>L0HHM7_METFS</name>
<dbReference type="Pfam" id="PF00293">
    <property type="entry name" value="NUDIX"/>
    <property type="match status" value="1"/>
</dbReference>
<keyword evidence="12" id="KW-1185">Reference proteome</keyword>
<evidence type="ECO:0000256" key="8">
    <source>
        <dbReference type="ARBA" id="ARBA00023027"/>
    </source>
</evidence>
<evidence type="ECO:0000313" key="12">
    <source>
        <dbReference type="Proteomes" id="UP000010824"/>
    </source>
</evidence>
<gene>
    <name evidence="11" type="ordered locus">Metfor_2261</name>
</gene>
<dbReference type="Gene3D" id="3.90.79.10">
    <property type="entry name" value="Nucleoside Triphosphate Pyrophosphohydrolase"/>
    <property type="match status" value="1"/>
</dbReference>
<comment type="cofactor">
    <cofactor evidence="1">
        <name>Mg(2+)</name>
        <dbReference type="ChEBI" id="CHEBI:18420"/>
    </cofactor>
</comment>
<dbReference type="InParanoid" id="L0HHM7"/>
<comment type="catalytic activity">
    <reaction evidence="9">
        <text>a 5'-end NAD(+)-phospho-ribonucleoside in mRNA + H2O = a 5'-end phospho-adenosine-phospho-ribonucleoside in mRNA + beta-nicotinamide D-ribonucleotide + 2 H(+)</text>
        <dbReference type="Rhea" id="RHEA:60876"/>
        <dbReference type="Rhea" id="RHEA-COMP:15698"/>
        <dbReference type="Rhea" id="RHEA-COMP:15719"/>
        <dbReference type="ChEBI" id="CHEBI:14649"/>
        <dbReference type="ChEBI" id="CHEBI:15377"/>
        <dbReference type="ChEBI" id="CHEBI:15378"/>
        <dbReference type="ChEBI" id="CHEBI:144029"/>
        <dbReference type="ChEBI" id="CHEBI:144051"/>
    </reaction>
    <physiologicalReaction direction="left-to-right" evidence="9">
        <dbReference type="Rhea" id="RHEA:60877"/>
    </physiologicalReaction>
</comment>
<dbReference type="RefSeq" id="WP_015286229.1">
    <property type="nucleotide sequence ID" value="NC_019943.1"/>
</dbReference>
<dbReference type="KEGG" id="mfo:Metfor_2261"/>
<dbReference type="InterPro" id="IPR000086">
    <property type="entry name" value="NUDIX_hydrolase_dom"/>
</dbReference>
<dbReference type="InterPro" id="IPR020084">
    <property type="entry name" value="NUDIX_hydrolase_CS"/>
</dbReference>
<evidence type="ECO:0000256" key="1">
    <source>
        <dbReference type="ARBA" id="ARBA00001946"/>
    </source>
</evidence>
<keyword evidence="8" id="KW-0520">NAD</keyword>
<evidence type="ECO:0000256" key="9">
    <source>
        <dbReference type="ARBA" id="ARBA00023679"/>
    </source>
</evidence>
<dbReference type="InterPro" id="IPR049734">
    <property type="entry name" value="NudC-like_C"/>
</dbReference>
<evidence type="ECO:0000256" key="7">
    <source>
        <dbReference type="ARBA" id="ARBA00022842"/>
    </source>
</evidence>
<feature type="domain" description="Nudix hydrolase" evidence="10">
    <location>
        <begin position="160"/>
        <end position="285"/>
    </location>
</feature>
<dbReference type="STRING" id="593750.Metfor_2261"/>
<keyword evidence="7" id="KW-0460">Magnesium</keyword>
<organism evidence="11 12">
    <name type="scientific">Methanoregula formicica (strain DSM 22288 / NBRC 105244 / SMSP)</name>
    <dbReference type="NCBI Taxonomy" id="593750"/>
    <lineage>
        <taxon>Archaea</taxon>
        <taxon>Methanobacteriati</taxon>
        <taxon>Methanobacteriota</taxon>
        <taxon>Stenosarchaea group</taxon>
        <taxon>Methanomicrobia</taxon>
        <taxon>Methanomicrobiales</taxon>
        <taxon>Methanoregulaceae</taxon>
        <taxon>Methanoregula</taxon>
    </lineage>
</organism>
<dbReference type="GO" id="GO:0019677">
    <property type="term" value="P:NAD+ catabolic process"/>
    <property type="evidence" value="ECO:0007669"/>
    <property type="project" value="TreeGrafter"/>
</dbReference>
<sequence>MATGFFQQSFPHTAVFSSAFLEPLYPEPAEPPENAEWVIVRENGVYLQSGEPPVLLYTHDKKEAIPDVLHRQYLGHQNGVAWYAMEVAADTAVPGSVFYPDIRGLHAILPDNELAVAALAVRIIAFDRTTRFCGLCGSETRQSKEERAKVCAACGQVTYPRMSPAIIVLIRKDDQILLARSPRFPPKFHSVIAGFVAPGETLEEAVRREVREEVGIEIANIRYLGSEPWPFPDSLMIGFVADYAGGEIVIDNNEIVSAGWFDRASLPELPRKMSIARALIDWWLAGENEDSGQQKNR</sequence>
<dbReference type="Proteomes" id="UP000010824">
    <property type="component" value="Chromosome"/>
</dbReference>
<dbReference type="Pfam" id="PF09296">
    <property type="entry name" value="NUDIX-like"/>
    <property type="match status" value="1"/>
</dbReference>
<dbReference type="GO" id="GO:0035529">
    <property type="term" value="F:NADH pyrophosphatase activity"/>
    <property type="evidence" value="ECO:0007669"/>
    <property type="project" value="TreeGrafter"/>
</dbReference>
<evidence type="ECO:0000256" key="2">
    <source>
        <dbReference type="ARBA" id="ARBA00001947"/>
    </source>
</evidence>
<reference evidence="11 12" key="2">
    <citation type="journal article" date="2014" name="Genome Announc.">
        <title>Complete Genome Sequence of Methanoregula formicica SMSPT, a Mesophilic Hydrogenotrophic Methanogen Isolated from a Methanogenic Upflow Anaerobic Sludge Blanket Reactor.</title>
        <authorList>
            <person name="Yamamoto K."/>
            <person name="Tamaki H."/>
            <person name="Cadillo-Quiroz H."/>
            <person name="Imachi H."/>
            <person name="Kyrpides N."/>
            <person name="Woyke T."/>
            <person name="Goodwin L."/>
            <person name="Zinder S.H."/>
            <person name="Kamagata Y."/>
            <person name="Liu W.T."/>
        </authorList>
    </citation>
    <scope>NUCLEOTIDE SEQUENCE [LARGE SCALE GENOMIC DNA]</scope>
    <source>
        <strain evidence="12">DSM 22288 / NBRC 105244 / SMSP</strain>
    </source>
</reference>
<dbReference type="PROSITE" id="PS00893">
    <property type="entry name" value="NUDIX_BOX"/>
    <property type="match status" value="1"/>
</dbReference>
<proteinExistence type="inferred from homology"/>
<evidence type="ECO:0000313" key="11">
    <source>
        <dbReference type="EMBL" id="AGB03266.1"/>
    </source>
</evidence>
<dbReference type="OrthoDB" id="40462at2157"/>
<dbReference type="NCBIfam" id="NF001299">
    <property type="entry name" value="PRK00241.1"/>
    <property type="match status" value="1"/>
</dbReference>
<dbReference type="EC" id="3.6.1.22" evidence="4"/>
<keyword evidence="5" id="KW-0479">Metal-binding</keyword>
<dbReference type="InterPro" id="IPR015376">
    <property type="entry name" value="Znr_NADH_PPase"/>
</dbReference>
<dbReference type="InterPro" id="IPR015375">
    <property type="entry name" value="NADH_PPase-like_N"/>
</dbReference>
<dbReference type="SUPFAM" id="SSF55811">
    <property type="entry name" value="Nudix"/>
    <property type="match status" value="1"/>
</dbReference>
<dbReference type="PANTHER" id="PTHR42904:SF6">
    <property type="entry name" value="NAD-CAPPED RNA HYDROLASE NUDT12"/>
    <property type="match status" value="1"/>
</dbReference>
<dbReference type="InterPro" id="IPR050241">
    <property type="entry name" value="NAD-cap_RNA_hydrolase_NudC"/>
</dbReference>
<accession>L0HHM7</accession>
<evidence type="ECO:0000259" key="10">
    <source>
        <dbReference type="PROSITE" id="PS51462"/>
    </source>
</evidence>
<reference evidence="12" key="1">
    <citation type="submission" date="2011-12" db="EMBL/GenBank/DDBJ databases">
        <title>Complete sequence of Methanoregula formicicum SMSP.</title>
        <authorList>
            <person name="Lucas S."/>
            <person name="Han J."/>
            <person name="Lapidus A."/>
            <person name="Cheng J.-F."/>
            <person name="Goodwin L."/>
            <person name="Pitluck S."/>
            <person name="Peters L."/>
            <person name="Ovchinnikova G."/>
            <person name="Teshima H."/>
            <person name="Detter J.C."/>
            <person name="Han C."/>
            <person name="Tapia R."/>
            <person name="Land M."/>
            <person name="Hauser L."/>
            <person name="Kyrpides N."/>
            <person name="Ivanova N."/>
            <person name="Pagani I."/>
            <person name="Imachi H."/>
            <person name="Tamaki H."/>
            <person name="Sekiguchi Y."/>
            <person name="Kamagata Y."/>
            <person name="Cadillo-Quiroz H."/>
            <person name="Zinder S."/>
            <person name="Liu W.-T."/>
            <person name="Woyke T."/>
        </authorList>
    </citation>
    <scope>NUCLEOTIDE SEQUENCE [LARGE SCALE GENOMIC DNA]</scope>
    <source>
        <strain evidence="12">DSM 22288 / NBRC 105244 / SMSP</strain>
    </source>
</reference>
<comment type="similarity">
    <text evidence="3">Belongs to the Nudix hydrolase family. NudC subfamily.</text>
</comment>
<protein>
    <recommendedName>
        <fullName evidence="4">NAD(+) diphosphatase</fullName>
        <ecNumber evidence="4">3.6.1.22</ecNumber>
    </recommendedName>
</protein>
<dbReference type="Pfam" id="PF09297">
    <property type="entry name" value="Zn_ribbon_NUD"/>
    <property type="match status" value="1"/>
</dbReference>
<dbReference type="eggNOG" id="arCOG01076">
    <property type="taxonomic scope" value="Archaea"/>
</dbReference>
<dbReference type="FunFam" id="3.90.79.10:FF:000051">
    <property type="entry name" value="Probable NADH pyrophosphatase"/>
    <property type="match status" value="1"/>
</dbReference>
<dbReference type="PROSITE" id="PS51462">
    <property type="entry name" value="NUDIX"/>
    <property type="match status" value="1"/>
</dbReference>
<dbReference type="InterPro" id="IPR015797">
    <property type="entry name" value="NUDIX_hydrolase-like_dom_sf"/>
</dbReference>
<evidence type="ECO:0000256" key="4">
    <source>
        <dbReference type="ARBA" id="ARBA00012381"/>
    </source>
</evidence>
<evidence type="ECO:0000256" key="5">
    <source>
        <dbReference type="ARBA" id="ARBA00022723"/>
    </source>
</evidence>
<comment type="cofactor">
    <cofactor evidence="2">
        <name>Zn(2+)</name>
        <dbReference type="ChEBI" id="CHEBI:29105"/>
    </cofactor>
</comment>
<evidence type="ECO:0000256" key="3">
    <source>
        <dbReference type="ARBA" id="ARBA00009595"/>
    </source>
</evidence>
<evidence type="ECO:0000256" key="6">
    <source>
        <dbReference type="ARBA" id="ARBA00022801"/>
    </source>
</evidence>
<dbReference type="PANTHER" id="PTHR42904">
    <property type="entry name" value="NUDIX HYDROLASE, NUDC SUBFAMILY"/>
    <property type="match status" value="1"/>
</dbReference>
<dbReference type="Gene3D" id="3.90.79.20">
    <property type="match status" value="1"/>
</dbReference>
<dbReference type="EMBL" id="CP003167">
    <property type="protein sequence ID" value="AGB03266.1"/>
    <property type="molecule type" value="Genomic_DNA"/>
</dbReference>
<dbReference type="CDD" id="cd03429">
    <property type="entry name" value="NUDIX_NADH_pyrophosphatase_Nudt13"/>
    <property type="match status" value="1"/>
</dbReference>
<dbReference type="GO" id="GO:0005829">
    <property type="term" value="C:cytosol"/>
    <property type="evidence" value="ECO:0007669"/>
    <property type="project" value="TreeGrafter"/>
</dbReference>